<evidence type="ECO:0000256" key="8">
    <source>
        <dbReference type="ARBA" id="ARBA00023125"/>
    </source>
</evidence>
<evidence type="ECO:0000256" key="4">
    <source>
        <dbReference type="ARBA" id="ARBA00022741"/>
    </source>
</evidence>
<dbReference type="GO" id="GO:0042555">
    <property type="term" value="C:MCM complex"/>
    <property type="evidence" value="ECO:0007669"/>
    <property type="project" value="UniProtKB-UniRule"/>
</dbReference>
<dbReference type="PANTHER" id="PTHR11630">
    <property type="entry name" value="DNA REPLICATION LICENSING FACTOR MCM FAMILY MEMBER"/>
    <property type="match status" value="1"/>
</dbReference>
<dbReference type="GO" id="GO:0005634">
    <property type="term" value="C:nucleus"/>
    <property type="evidence" value="ECO:0007669"/>
    <property type="project" value="UniProtKB-SubCell"/>
</dbReference>
<dbReference type="InterPro" id="IPR012340">
    <property type="entry name" value="NA-bd_OB-fold"/>
</dbReference>
<dbReference type="Pfam" id="PF14551">
    <property type="entry name" value="MCM_N"/>
    <property type="match status" value="1"/>
</dbReference>
<keyword evidence="9 11" id="KW-0539">Nucleus</keyword>
<keyword evidence="5 11" id="KW-0378">Hydrolase</keyword>
<comment type="catalytic activity">
    <reaction evidence="11">
        <text>ATP + H2O = ADP + phosphate + H(+)</text>
        <dbReference type="Rhea" id="RHEA:13065"/>
        <dbReference type="ChEBI" id="CHEBI:15377"/>
        <dbReference type="ChEBI" id="CHEBI:15378"/>
        <dbReference type="ChEBI" id="CHEBI:30616"/>
        <dbReference type="ChEBI" id="CHEBI:43474"/>
        <dbReference type="ChEBI" id="CHEBI:456216"/>
        <dbReference type="EC" id="3.6.4.12"/>
    </reaction>
</comment>
<feature type="compositionally biased region" description="Polar residues" evidence="12">
    <location>
        <begin position="1"/>
        <end position="11"/>
    </location>
</feature>
<dbReference type="EC" id="3.6.4.12" evidence="11"/>
<dbReference type="FunFam" id="3.40.50.300:FF:000217">
    <property type="entry name" value="DNA helicase"/>
    <property type="match status" value="1"/>
</dbReference>
<dbReference type="Pfam" id="PF00493">
    <property type="entry name" value="MCM"/>
    <property type="match status" value="1"/>
</dbReference>
<dbReference type="GO" id="GO:0003697">
    <property type="term" value="F:single-stranded DNA binding"/>
    <property type="evidence" value="ECO:0007669"/>
    <property type="project" value="TreeGrafter"/>
</dbReference>
<dbReference type="PANTHER" id="PTHR11630:SF66">
    <property type="entry name" value="DNA REPLICATION LICENSING FACTOR MCM4"/>
    <property type="match status" value="1"/>
</dbReference>
<reference evidence="14" key="1">
    <citation type="submission" date="2021-02" db="EMBL/GenBank/DDBJ databases">
        <authorList>
            <person name="Nowell W R."/>
        </authorList>
    </citation>
    <scope>NUCLEOTIDE SEQUENCE</scope>
</reference>
<evidence type="ECO:0000256" key="6">
    <source>
        <dbReference type="ARBA" id="ARBA00022806"/>
    </source>
</evidence>
<dbReference type="SMART" id="SM00350">
    <property type="entry name" value="MCM"/>
    <property type="match status" value="1"/>
</dbReference>
<evidence type="ECO:0000256" key="7">
    <source>
        <dbReference type="ARBA" id="ARBA00022840"/>
    </source>
</evidence>
<dbReference type="Gene3D" id="2.20.28.10">
    <property type="match status" value="1"/>
</dbReference>
<feature type="compositionally biased region" description="Polar residues" evidence="12">
    <location>
        <begin position="19"/>
        <end position="29"/>
    </location>
</feature>
<evidence type="ECO:0000256" key="10">
    <source>
        <dbReference type="RuleBase" id="RU004070"/>
    </source>
</evidence>
<protein>
    <recommendedName>
        <fullName evidence="11">DNA replication licensing factor MCM4</fullName>
        <ecNumber evidence="11">3.6.4.12</ecNumber>
    </recommendedName>
</protein>
<evidence type="ECO:0000256" key="3">
    <source>
        <dbReference type="ARBA" id="ARBA00022705"/>
    </source>
</evidence>
<dbReference type="EMBL" id="CAJNRE010006158">
    <property type="protein sequence ID" value="CAF2052988.1"/>
    <property type="molecule type" value="Genomic_DNA"/>
</dbReference>
<dbReference type="PRINTS" id="PR01660">
    <property type="entry name" value="MCMPROTEIN4"/>
</dbReference>
<accession>A0A816PV91</accession>
<comment type="function">
    <text evidence="11">Acts as component of the MCM2-7 complex (MCM complex) which is the replicative helicase essential for 'once per cell cycle' DNA replication initiation and elongation in eukaryotic cells. The active ATPase sites in the MCM2-7 ring are formed through the interaction surfaces of two neighboring subunits such that a critical structure of a conserved arginine finger motif is provided in trans relative to the ATP-binding site of the Walker A box of the adjacent subunit. The six ATPase active sites, however, are likely to contribute differentially to the complex helicase activity.</text>
</comment>
<evidence type="ECO:0000313" key="14">
    <source>
        <dbReference type="EMBL" id="CAF2052988.1"/>
    </source>
</evidence>
<dbReference type="GO" id="GO:0016787">
    <property type="term" value="F:hydrolase activity"/>
    <property type="evidence" value="ECO:0007669"/>
    <property type="project" value="UniProtKB-KW"/>
</dbReference>
<dbReference type="PRINTS" id="PR01657">
    <property type="entry name" value="MCMFAMILY"/>
</dbReference>
<dbReference type="Pfam" id="PF17855">
    <property type="entry name" value="MCM_lid"/>
    <property type="match status" value="1"/>
</dbReference>
<dbReference type="InterPro" id="IPR033762">
    <property type="entry name" value="MCM_OB"/>
</dbReference>
<dbReference type="GO" id="GO:0006271">
    <property type="term" value="P:DNA strand elongation involved in DNA replication"/>
    <property type="evidence" value="ECO:0007669"/>
    <property type="project" value="TreeGrafter"/>
</dbReference>
<keyword evidence="8 10" id="KW-0238">DNA-binding</keyword>
<dbReference type="Proteomes" id="UP000663824">
    <property type="component" value="Unassembled WGS sequence"/>
</dbReference>
<sequence length="889" mass="99887">MTTPSKSNDTPSKQRRTPAKQTPGSTQRTPAKKRNPLTALQEDEPIASPAPSSVLQMPFTPGRTPNKNRGMPFSPMTFTTSPAHSNMCPSGRTPMSTPSRVRSDLGSARKLRLVNEQDELEGTRVRSDLGSARKLRLVNEQDELEGDIDVNTADNQVVIWGTDVHVNHCKRRFISFLKKFHLNVEEANLEGVDPAKPYYMQKLEEIHLLERPFLNVDCLHMKQIDKIMYHQLLAYPQEVIPIFDIAVNELFFTIYEDDTLPHQIQVRPYNVDMFRNMRCLDPEDIDKLVSLTGMVIRSSLIMPEMRSAYFSCNTCSFHVQVEIDRGRISEPTVCTSCNTAHSFELIHNRSLFADKQFIKLQETPDEMPAGQTPVTVTVVAHNDLVDAVQPGDRVQVTGIFRAVPVRINPKTRNVRSVYRTFIDVIHFRRHKTFTAEGGNGEQAANDDEEASSSKFSKDRLAQFRNLSERPDIYELLSNAIAPSIFGHEDVKKGILLQLFGGTKKTFADAGRKSCRSQINVLLCGDPGTAKSQLQQYIFRLVPRAQYTNGKGTSAVGLTAYVTKDPETGQLVLQTGALVLADNGICCIDEFDKMSESARSILHEVMEQQTLSIAKAGIICTLNARTSVLAAANPIESSWNKSKTIIENIQLPPTLLSRFDLIFLLLDPQDEAYDRRLAQHLASWYQYGKEGESAHDAMDADLLRDYISYARTFVSPHLTEAAGKLLISSYVEMRKVGSGKGQVSAYPRQLESLIRLAEAHAKIRLSDKVEELDVEEGKRLYREALKQAAVDPKTGRVDVAILTTGISAGERRLRADLAQTLKRYLKERKSTLSTEPIKKDIVFNDIRERSDERITRAMFDDAVRALEEENFIVATNHTIRLVTLGESNFD</sequence>
<feature type="region of interest" description="Disordered" evidence="12">
    <location>
        <begin position="436"/>
        <end position="455"/>
    </location>
</feature>
<dbReference type="Gene3D" id="3.40.50.300">
    <property type="entry name" value="P-loop containing nucleotide triphosphate hydrolases"/>
    <property type="match status" value="1"/>
</dbReference>
<feature type="region of interest" description="Disordered" evidence="12">
    <location>
        <begin position="1"/>
        <end position="104"/>
    </location>
</feature>
<evidence type="ECO:0000256" key="1">
    <source>
        <dbReference type="ARBA" id="ARBA00004123"/>
    </source>
</evidence>
<dbReference type="Gene3D" id="2.40.50.140">
    <property type="entry name" value="Nucleic acid-binding proteins"/>
    <property type="match status" value="1"/>
</dbReference>
<evidence type="ECO:0000256" key="9">
    <source>
        <dbReference type="ARBA" id="ARBA00023242"/>
    </source>
</evidence>
<comment type="similarity">
    <text evidence="2 10">Belongs to the MCM family.</text>
</comment>
<organism evidence="14 15">
    <name type="scientific">Rotaria magnacalcarata</name>
    <dbReference type="NCBI Taxonomy" id="392030"/>
    <lineage>
        <taxon>Eukaryota</taxon>
        <taxon>Metazoa</taxon>
        <taxon>Spiralia</taxon>
        <taxon>Gnathifera</taxon>
        <taxon>Rotifera</taxon>
        <taxon>Eurotatoria</taxon>
        <taxon>Bdelloidea</taxon>
        <taxon>Philodinida</taxon>
        <taxon>Philodinidae</taxon>
        <taxon>Rotaria</taxon>
    </lineage>
</organism>
<feature type="compositionally biased region" description="Polar residues" evidence="12">
    <location>
        <begin position="76"/>
        <end position="100"/>
    </location>
</feature>
<dbReference type="FunFam" id="2.20.28.10:FF:000003">
    <property type="entry name" value="DNA helicase"/>
    <property type="match status" value="1"/>
</dbReference>
<evidence type="ECO:0000256" key="2">
    <source>
        <dbReference type="ARBA" id="ARBA00008010"/>
    </source>
</evidence>
<dbReference type="SUPFAM" id="SSF52540">
    <property type="entry name" value="P-loop containing nucleoside triphosphate hydrolases"/>
    <property type="match status" value="1"/>
</dbReference>
<evidence type="ECO:0000313" key="15">
    <source>
        <dbReference type="Proteomes" id="UP000663824"/>
    </source>
</evidence>
<dbReference type="InterPro" id="IPR001208">
    <property type="entry name" value="MCM_dom"/>
</dbReference>
<dbReference type="GO" id="GO:1902975">
    <property type="term" value="P:mitotic DNA replication initiation"/>
    <property type="evidence" value="ECO:0007669"/>
    <property type="project" value="TreeGrafter"/>
</dbReference>
<dbReference type="PROSITE" id="PS00847">
    <property type="entry name" value="MCM_1"/>
    <property type="match status" value="1"/>
</dbReference>
<dbReference type="Pfam" id="PF17207">
    <property type="entry name" value="MCM_OB"/>
    <property type="match status" value="1"/>
</dbReference>
<dbReference type="GO" id="GO:0000727">
    <property type="term" value="P:double-strand break repair via break-induced replication"/>
    <property type="evidence" value="ECO:0007669"/>
    <property type="project" value="TreeGrafter"/>
</dbReference>
<dbReference type="Pfam" id="PF21128">
    <property type="entry name" value="WHD_MCM4"/>
    <property type="match status" value="1"/>
</dbReference>
<dbReference type="InterPro" id="IPR008047">
    <property type="entry name" value="MCM_4"/>
</dbReference>
<comment type="caution">
    <text evidence="14">The sequence shown here is derived from an EMBL/GenBank/DDBJ whole genome shotgun (WGS) entry which is preliminary data.</text>
</comment>
<comment type="subunit">
    <text evidence="11">Component of the MCM2-7 complex.</text>
</comment>
<comment type="subcellular location">
    <subcellularLocation>
        <location evidence="1">Nucleus</location>
    </subcellularLocation>
</comment>
<gene>
    <name evidence="14" type="ORF">MBJ925_LOCUS13446</name>
</gene>
<dbReference type="Gene3D" id="3.30.1640.10">
    <property type="entry name" value="mini-chromosome maintenance (MCM) complex, chain A, domain 1"/>
    <property type="match status" value="1"/>
</dbReference>
<proteinExistence type="inferred from homology"/>
<evidence type="ECO:0000256" key="12">
    <source>
        <dbReference type="SAM" id="MobiDB-lite"/>
    </source>
</evidence>
<evidence type="ECO:0000256" key="5">
    <source>
        <dbReference type="ARBA" id="ARBA00022801"/>
    </source>
</evidence>
<keyword evidence="6 11" id="KW-0347">Helicase</keyword>
<dbReference type="AlphaFoldDB" id="A0A816PV91"/>
<keyword evidence="3 11" id="KW-0235">DNA replication</keyword>
<dbReference type="InterPro" id="IPR041562">
    <property type="entry name" value="MCM_lid"/>
</dbReference>
<dbReference type="InterPro" id="IPR031327">
    <property type="entry name" value="MCM"/>
</dbReference>
<dbReference type="InterPro" id="IPR027417">
    <property type="entry name" value="P-loop_NTPase"/>
</dbReference>
<dbReference type="CDD" id="cd17755">
    <property type="entry name" value="MCM4"/>
    <property type="match status" value="1"/>
</dbReference>
<feature type="domain" description="MCM C-terminal AAA(+) ATPase" evidence="13">
    <location>
        <begin position="472"/>
        <end position="680"/>
    </location>
</feature>
<dbReference type="SUPFAM" id="SSF50249">
    <property type="entry name" value="Nucleic acid-binding proteins"/>
    <property type="match status" value="1"/>
</dbReference>
<keyword evidence="4 10" id="KW-0547">Nucleotide-binding</keyword>
<name>A0A816PV91_9BILA</name>
<keyword evidence="7 10" id="KW-0067">ATP-binding</keyword>
<evidence type="ECO:0000259" key="13">
    <source>
        <dbReference type="PROSITE" id="PS50051"/>
    </source>
</evidence>
<dbReference type="GO" id="GO:0017116">
    <property type="term" value="F:single-stranded DNA helicase activity"/>
    <property type="evidence" value="ECO:0007669"/>
    <property type="project" value="TreeGrafter"/>
</dbReference>
<dbReference type="InterPro" id="IPR018525">
    <property type="entry name" value="MCM_CS"/>
</dbReference>
<evidence type="ECO:0000256" key="11">
    <source>
        <dbReference type="RuleBase" id="RU368062"/>
    </source>
</evidence>
<dbReference type="GO" id="GO:0005524">
    <property type="term" value="F:ATP binding"/>
    <property type="evidence" value="ECO:0007669"/>
    <property type="project" value="UniProtKB-UniRule"/>
</dbReference>
<dbReference type="FunFam" id="3.30.1640.10:FF:000001">
    <property type="entry name" value="DNA helicase"/>
    <property type="match status" value="1"/>
</dbReference>
<dbReference type="PROSITE" id="PS50051">
    <property type="entry name" value="MCM_2"/>
    <property type="match status" value="1"/>
</dbReference>
<dbReference type="InterPro" id="IPR027925">
    <property type="entry name" value="MCM_N"/>
</dbReference>